<gene>
    <name evidence="3" type="ORF">IAA93_05200</name>
</gene>
<dbReference type="Gene3D" id="1.10.1660.10">
    <property type="match status" value="1"/>
</dbReference>
<dbReference type="SUPFAM" id="SSF46955">
    <property type="entry name" value="Putative DNA-binding domain"/>
    <property type="match status" value="1"/>
</dbReference>
<dbReference type="CDD" id="cd04765">
    <property type="entry name" value="HTH_MlrA-like_sg2"/>
    <property type="match status" value="1"/>
</dbReference>
<dbReference type="GO" id="GO:0003700">
    <property type="term" value="F:DNA-binding transcription factor activity"/>
    <property type="evidence" value="ECO:0007669"/>
    <property type="project" value="InterPro"/>
</dbReference>
<dbReference type="Pfam" id="PF13411">
    <property type="entry name" value="MerR_1"/>
    <property type="match status" value="1"/>
</dbReference>
<dbReference type="EMBL" id="DWUP01000109">
    <property type="protein sequence ID" value="HJD53101.1"/>
    <property type="molecule type" value="Genomic_DNA"/>
</dbReference>
<feature type="domain" description="HTH merR-type" evidence="2">
    <location>
        <begin position="12"/>
        <end position="82"/>
    </location>
</feature>
<dbReference type="GO" id="GO:0003677">
    <property type="term" value="F:DNA binding"/>
    <property type="evidence" value="ECO:0007669"/>
    <property type="project" value="UniProtKB-KW"/>
</dbReference>
<protein>
    <submittedName>
        <fullName evidence="3">MerR family transcriptional regulator</fullName>
    </submittedName>
</protein>
<evidence type="ECO:0000259" key="2">
    <source>
        <dbReference type="PROSITE" id="PS50937"/>
    </source>
</evidence>
<dbReference type="AlphaFoldDB" id="A0A9D2UIS4"/>
<name>A0A9D2UIS4_9BACT</name>
<dbReference type="PANTHER" id="PTHR30204:SF15">
    <property type="entry name" value="BLL5018 PROTEIN"/>
    <property type="match status" value="1"/>
</dbReference>
<dbReference type="InterPro" id="IPR047057">
    <property type="entry name" value="MerR_fam"/>
</dbReference>
<evidence type="ECO:0000313" key="4">
    <source>
        <dbReference type="Proteomes" id="UP000787625"/>
    </source>
</evidence>
<evidence type="ECO:0000256" key="1">
    <source>
        <dbReference type="ARBA" id="ARBA00023125"/>
    </source>
</evidence>
<dbReference type="PROSITE" id="PS50937">
    <property type="entry name" value="HTH_MERR_2"/>
    <property type="match status" value="1"/>
</dbReference>
<dbReference type="SMART" id="SM00422">
    <property type="entry name" value="HTH_MERR"/>
    <property type="match status" value="1"/>
</dbReference>
<accession>A0A9D2UIS4</accession>
<dbReference type="InterPro" id="IPR000551">
    <property type="entry name" value="MerR-type_HTH_dom"/>
</dbReference>
<dbReference type="Proteomes" id="UP000787625">
    <property type="component" value="Unassembled WGS sequence"/>
</dbReference>
<dbReference type="InterPro" id="IPR009061">
    <property type="entry name" value="DNA-bd_dom_put_sf"/>
</dbReference>
<sequence>MALNKYKPEKIYYTISEVADMLGVTTSALRVWERSFDELHPRRTSTGNRIYTKDDIDTVAKIRDLLKQQGMTIDGAKRLLKSNPDRVDRTYELTMRLKSIRDELQSVIDQL</sequence>
<dbReference type="PANTHER" id="PTHR30204">
    <property type="entry name" value="REDOX-CYCLING DRUG-SENSING TRANSCRIPTIONAL ACTIVATOR SOXR"/>
    <property type="match status" value="1"/>
</dbReference>
<keyword evidence="1" id="KW-0238">DNA-binding</keyword>
<organism evidence="3 4">
    <name type="scientific">Candidatus Avibacteroides avistercoris</name>
    <dbReference type="NCBI Taxonomy" id="2840690"/>
    <lineage>
        <taxon>Bacteria</taxon>
        <taxon>Pseudomonadati</taxon>
        <taxon>Bacteroidota</taxon>
        <taxon>Bacteroidia</taxon>
        <taxon>Bacteroidales</taxon>
        <taxon>Bacteroidaceae</taxon>
        <taxon>Bacteroidaceae incertae sedis</taxon>
        <taxon>Candidatus Avibacteroides</taxon>
    </lineage>
</organism>
<reference evidence="3" key="1">
    <citation type="journal article" date="2021" name="PeerJ">
        <title>Extensive microbial diversity within the chicken gut microbiome revealed by metagenomics and culture.</title>
        <authorList>
            <person name="Gilroy R."/>
            <person name="Ravi A."/>
            <person name="Getino M."/>
            <person name="Pursley I."/>
            <person name="Horton D.L."/>
            <person name="Alikhan N.F."/>
            <person name="Baker D."/>
            <person name="Gharbi K."/>
            <person name="Hall N."/>
            <person name="Watson M."/>
            <person name="Adriaenssens E.M."/>
            <person name="Foster-Nyarko E."/>
            <person name="Jarju S."/>
            <person name="Secka A."/>
            <person name="Antonio M."/>
            <person name="Oren A."/>
            <person name="Chaudhuri R.R."/>
            <person name="La Ragione R."/>
            <person name="Hildebrand F."/>
            <person name="Pallen M.J."/>
        </authorList>
    </citation>
    <scope>NUCLEOTIDE SEQUENCE</scope>
    <source>
        <strain evidence="3">MalCec1-1739</strain>
    </source>
</reference>
<evidence type="ECO:0000313" key="3">
    <source>
        <dbReference type="EMBL" id="HJD53101.1"/>
    </source>
</evidence>
<proteinExistence type="predicted"/>
<reference evidence="3" key="2">
    <citation type="submission" date="2021-04" db="EMBL/GenBank/DDBJ databases">
        <authorList>
            <person name="Gilroy R."/>
        </authorList>
    </citation>
    <scope>NUCLEOTIDE SEQUENCE</scope>
    <source>
        <strain evidence="3">MalCec1-1739</strain>
    </source>
</reference>
<comment type="caution">
    <text evidence="3">The sequence shown here is derived from an EMBL/GenBank/DDBJ whole genome shotgun (WGS) entry which is preliminary data.</text>
</comment>